<dbReference type="SUPFAM" id="SSF51338">
    <property type="entry name" value="Composite domain of metallo-dependent hydrolases"/>
    <property type="match status" value="1"/>
</dbReference>
<accession>A0AAW4JHW0</accession>
<dbReference type="AlphaFoldDB" id="A0AAW4JHW0"/>
<dbReference type="SUPFAM" id="SSF51556">
    <property type="entry name" value="Metallo-dependent hydrolases"/>
    <property type="match status" value="1"/>
</dbReference>
<dbReference type="InterPro" id="IPR013108">
    <property type="entry name" value="Amidohydro_3"/>
</dbReference>
<sequence length="540" mass="55215">MTNPSTLYRGGVLHCPADPSATALLVRDGRIAWLGTGADAPRADRVVELGGALVTPAFVDAHVHATDTGLALSGLDLSAVRSAGELLEAVSAFAAGLPGDAVVLGHGWDESAWADPALPDAAALDRAAGWADPALPDAAALDRAAGGRRVYLSQASIHSALVSAALLGACPEVVSAAGYEASGWLRRDAHHVVRAAAFSSVTRAQRVAAQRRALEHAASLGVAAVHECGGPDISDEEDFTGLLAISGAGVPEVYGYWGELLGAAKARELGAVGAGGDLFADGALGSRTAHVSAAYLDGEAGACGHGYVSAEQVRDHLLDCAAHGLQGGFHAIGDAAIGTVLAGFALAARTVGTDRLRAARHRVEHAEIMSKALIAGFVEYGIVASMQPAFDRLWGGAGRMYESRLGLARSLESNPMGAMHGVGVALAFGSDSPVTPLDPWGSVRAAAAHHNPAQRMSVRAAFAAHTRGGWRAVHLDNEGVLALGAPATFAVWDTPAGVERGLPVVLAEDPELRGADDPTPLPVCRATVLRGDVIYEEGSS</sequence>
<name>A0AAW4JHW0_9ACTN</name>
<feature type="domain" description="Amidohydrolase 3" evidence="1">
    <location>
        <begin position="45"/>
        <end position="535"/>
    </location>
</feature>
<keyword evidence="4" id="KW-1185">Reference proteome</keyword>
<evidence type="ECO:0000313" key="4">
    <source>
        <dbReference type="Proteomes" id="UP000199405"/>
    </source>
</evidence>
<dbReference type="Gene3D" id="3.10.310.70">
    <property type="match status" value="1"/>
</dbReference>
<dbReference type="PANTHER" id="PTHR22642:SF2">
    <property type="entry name" value="PROTEIN LONG AFTER FAR-RED 3"/>
    <property type="match status" value="1"/>
</dbReference>
<evidence type="ECO:0000313" key="2">
    <source>
        <dbReference type="EMBL" id="MBO4141397.1"/>
    </source>
</evidence>
<evidence type="ECO:0000313" key="3">
    <source>
        <dbReference type="EMBL" id="SCF10582.1"/>
    </source>
</evidence>
<dbReference type="Gene3D" id="3.20.20.140">
    <property type="entry name" value="Metal-dependent hydrolases"/>
    <property type="match status" value="1"/>
</dbReference>
<dbReference type="InterPro" id="IPR011059">
    <property type="entry name" value="Metal-dep_hydrolase_composite"/>
</dbReference>
<proteinExistence type="predicted"/>
<reference evidence="2" key="2">
    <citation type="submission" date="2021-03" db="EMBL/GenBank/DDBJ databases">
        <title>X isolated from Micromonospora tulbaghiae.</title>
        <authorList>
            <person name="Stennett H.L."/>
        </authorList>
    </citation>
    <scope>NUCLEOTIDE SEQUENCE</scope>
    <source>
        <strain evidence="2">28M1-20</strain>
    </source>
</reference>
<dbReference type="GO" id="GO:0016810">
    <property type="term" value="F:hydrolase activity, acting on carbon-nitrogen (but not peptide) bonds"/>
    <property type="evidence" value="ECO:0007669"/>
    <property type="project" value="InterPro"/>
</dbReference>
<dbReference type="GeneID" id="93472871"/>
<reference evidence="3 4" key="1">
    <citation type="submission" date="2016-06" db="EMBL/GenBank/DDBJ databases">
        <authorList>
            <person name="Varghese N."/>
            <person name="Submissions Spin"/>
        </authorList>
    </citation>
    <scope>NUCLEOTIDE SEQUENCE [LARGE SCALE GENOMIC DNA]</scope>
    <source>
        <strain evidence="3 4">DSM 45142</strain>
    </source>
</reference>
<dbReference type="Gene3D" id="2.30.40.10">
    <property type="entry name" value="Urease, subunit C, domain 1"/>
    <property type="match status" value="1"/>
</dbReference>
<evidence type="ECO:0000313" key="5">
    <source>
        <dbReference type="Proteomes" id="UP000669887"/>
    </source>
</evidence>
<organism evidence="2 5">
    <name type="scientific">Micromonospora tulbaghiae</name>
    <dbReference type="NCBI Taxonomy" id="479978"/>
    <lineage>
        <taxon>Bacteria</taxon>
        <taxon>Bacillati</taxon>
        <taxon>Actinomycetota</taxon>
        <taxon>Actinomycetes</taxon>
        <taxon>Micromonosporales</taxon>
        <taxon>Micromonosporaceae</taxon>
        <taxon>Micromonospora</taxon>
    </lineage>
</organism>
<dbReference type="Pfam" id="PF07969">
    <property type="entry name" value="Amidohydro_3"/>
    <property type="match status" value="1"/>
</dbReference>
<dbReference type="PANTHER" id="PTHR22642">
    <property type="entry name" value="IMIDAZOLONEPROPIONASE"/>
    <property type="match status" value="1"/>
</dbReference>
<dbReference type="InterPro" id="IPR032466">
    <property type="entry name" value="Metal_Hydrolase"/>
</dbReference>
<comment type="caution">
    <text evidence="2">The sequence shown here is derived from an EMBL/GenBank/DDBJ whole genome shotgun (WGS) entry which is preliminary data.</text>
</comment>
<protein>
    <submittedName>
        <fullName evidence="2">Amidohydrolase family protein</fullName>
    </submittedName>
</protein>
<dbReference type="Proteomes" id="UP000199405">
    <property type="component" value="Unassembled WGS sequence"/>
</dbReference>
<evidence type="ECO:0000259" key="1">
    <source>
        <dbReference type="Pfam" id="PF07969"/>
    </source>
</evidence>
<dbReference type="RefSeq" id="WP_091426967.1">
    <property type="nucleotide sequence ID" value="NZ_FMCQ01000010.1"/>
</dbReference>
<dbReference type="EMBL" id="FMCQ01000010">
    <property type="protein sequence ID" value="SCF10582.1"/>
    <property type="molecule type" value="Genomic_DNA"/>
</dbReference>
<dbReference type="Proteomes" id="UP000669887">
    <property type="component" value="Unassembled WGS sequence"/>
</dbReference>
<dbReference type="EMBL" id="JAGFVQ010000024">
    <property type="protein sequence ID" value="MBO4141397.1"/>
    <property type="molecule type" value="Genomic_DNA"/>
</dbReference>
<gene>
    <name evidence="3" type="ORF">GA0070562_0161</name>
    <name evidence="2" type="ORF">J5U46_14665</name>
</gene>